<comment type="caution">
    <text evidence="2">The sequence shown here is derived from an EMBL/GenBank/DDBJ whole genome shotgun (WGS) entry which is preliminary data.</text>
</comment>
<keyword evidence="3" id="KW-1185">Reference proteome</keyword>
<evidence type="ECO:0000313" key="2">
    <source>
        <dbReference type="EMBL" id="KAF0736863.1"/>
    </source>
</evidence>
<dbReference type="VEuPathDB" id="FungiDB:AeMF1_017794"/>
<feature type="signal peptide" evidence="1">
    <location>
        <begin position="1"/>
        <end position="23"/>
    </location>
</feature>
<dbReference type="Proteomes" id="UP000481153">
    <property type="component" value="Unassembled WGS sequence"/>
</dbReference>
<evidence type="ECO:0000256" key="1">
    <source>
        <dbReference type="SAM" id="SignalP"/>
    </source>
</evidence>
<proteinExistence type="predicted"/>
<organism evidence="2 3">
    <name type="scientific">Aphanomyces euteiches</name>
    <dbReference type="NCBI Taxonomy" id="100861"/>
    <lineage>
        <taxon>Eukaryota</taxon>
        <taxon>Sar</taxon>
        <taxon>Stramenopiles</taxon>
        <taxon>Oomycota</taxon>
        <taxon>Saprolegniomycetes</taxon>
        <taxon>Saprolegniales</taxon>
        <taxon>Verrucalvaceae</taxon>
        <taxon>Aphanomyces</taxon>
    </lineage>
</organism>
<reference evidence="2 3" key="1">
    <citation type="submission" date="2019-07" db="EMBL/GenBank/DDBJ databases">
        <title>Genomics analysis of Aphanomyces spp. identifies a new class of oomycete effector associated with host adaptation.</title>
        <authorList>
            <person name="Gaulin E."/>
        </authorList>
    </citation>
    <scope>NUCLEOTIDE SEQUENCE [LARGE SCALE GENOMIC DNA]</scope>
    <source>
        <strain evidence="2 3">ATCC 201684</strain>
    </source>
</reference>
<keyword evidence="1" id="KW-0732">Signal</keyword>
<evidence type="ECO:0000313" key="3">
    <source>
        <dbReference type="Proteomes" id="UP000481153"/>
    </source>
</evidence>
<protein>
    <recommendedName>
        <fullName evidence="4">Lipid-binding serum glycoprotein N-terminal domain-containing protein</fullName>
    </recommendedName>
</protein>
<evidence type="ECO:0008006" key="4">
    <source>
        <dbReference type="Google" id="ProtNLM"/>
    </source>
</evidence>
<gene>
    <name evidence="2" type="ORF">Ae201684_007018</name>
</gene>
<feature type="chain" id="PRO_5026128841" description="Lipid-binding serum glycoprotein N-terminal domain-containing protein" evidence="1">
    <location>
        <begin position="24"/>
        <end position="281"/>
    </location>
</feature>
<sequence length="281" mass="29732">MAIHRFFVFATLFVVSQVSVVRGAWQPPLLPQALSSLIESSKPLLTTLTKTTALIPATVGNCAATDNPPKPCTEIGNLFSTTSYIYKIDARWISGLNTFSIDNLALTPDATGKIKLDVAVTFKSLPISLNVEGCLPSVGCHKVVDDTTTCCGANKTIVLSIAASCSETFPYLGNFSVTKAKIMPSLDITLNLMGKLTKVLDATSIVESQLKTQGTNLLAAQGAPAINDLLKTLYGDQIYCTADSQKKGVQPPVNAVQQLAASSATAPLVSLLVLIIALAWM</sequence>
<name>A0A6G0XA64_9STRA</name>
<dbReference type="EMBL" id="VJMJ01000087">
    <property type="protein sequence ID" value="KAF0736863.1"/>
    <property type="molecule type" value="Genomic_DNA"/>
</dbReference>
<dbReference type="AlphaFoldDB" id="A0A6G0XA64"/>
<accession>A0A6G0XA64</accession>